<sequence>MELIFTADTGASRTVIPRKALDKLPSTMQPKLVRSACLVGAGGVSVPEEGKGSFEISLGPHKLIKEVMWQTSRMKPYLDMIY</sequence>
<protein>
    <recommendedName>
        <fullName evidence="3">Peptidase A2 domain-containing protein</fullName>
    </recommendedName>
</protein>
<dbReference type="EMBL" id="JAIWYP010000014">
    <property type="protein sequence ID" value="KAH3710694.1"/>
    <property type="molecule type" value="Genomic_DNA"/>
</dbReference>
<proteinExistence type="predicted"/>
<name>A0A9D3Z2Q8_DREPO</name>
<dbReference type="Proteomes" id="UP000828390">
    <property type="component" value="Unassembled WGS sequence"/>
</dbReference>
<gene>
    <name evidence="1" type="ORF">DPMN_070186</name>
</gene>
<comment type="caution">
    <text evidence="1">The sequence shown here is derived from an EMBL/GenBank/DDBJ whole genome shotgun (WGS) entry which is preliminary data.</text>
</comment>
<keyword evidence="2" id="KW-1185">Reference proteome</keyword>
<dbReference type="AlphaFoldDB" id="A0A9D3Z2Q8"/>
<organism evidence="1 2">
    <name type="scientific">Dreissena polymorpha</name>
    <name type="common">Zebra mussel</name>
    <name type="synonym">Mytilus polymorpha</name>
    <dbReference type="NCBI Taxonomy" id="45954"/>
    <lineage>
        <taxon>Eukaryota</taxon>
        <taxon>Metazoa</taxon>
        <taxon>Spiralia</taxon>
        <taxon>Lophotrochozoa</taxon>
        <taxon>Mollusca</taxon>
        <taxon>Bivalvia</taxon>
        <taxon>Autobranchia</taxon>
        <taxon>Heteroconchia</taxon>
        <taxon>Euheterodonta</taxon>
        <taxon>Imparidentia</taxon>
        <taxon>Neoheterodontei</taxon>
        <taxon>Myida</taxon>
        <taxon>Dreissenoidea</taxon>
        <taxon>Dreissenidae</taxon>
        <taxon>Dreissena</taxon>
    </lineage>
</organism>
<reference evidence="1" key="1">
    <citation type="journal article" date="2019" name="bioRxiv">
        <title>The Genome of the Zebra Mussel, Dreissena polymorpha: A Resource for Invasive Species Research.</title>
        <authorList>
            <person name="McCartney M.A."/>
            <person name="Auch B."/>
            <person name="Kono T."/>
            <person name="Mallez S."/>
            <person name="Zhang Y."/>
            <person name="Obille A."/>
            <person name="Becker A."/>
            <person name="Abrahante J.E."/>
            <person name="Garbe J."/>
            <person name="Badalamenti J.P."/>
            <person name="Herman A."/>
            <person name="Mangelson H."/>
            <person name="Liachko I."/>
            <person name="Sullivan S."/>
            <person name="Sone E.D."/>
            <person name="Koren S."/>
            <person name="Silverstein K.A.T."/>
            <person name="Beckman K.B."/>
            <person name="Gohl D.M."/>
        </authorList>
    </citation>
    <scope>NUCLEOTIDE SEQUENCE</scope>
    <source>
        <strain evidence="1">Duluth1</strain>
        <tissue evidence="1">Whole animal</tissue>
    </source>
</reference>
<reference evidence="1" key="2">
    <citation type="submission" date="2020-11" db="EMBL/GenBank/DDBJ databases">
        <authorList>
            <person name="McCartney M.A."/>
            <person name="Auch B."/>
            <person name="Kono T."/>
            <person name="Mallez S."/>
            <person name="Becker A."/>
            <person name="Gohl D.M."/>
            <person name="Silverstein K.A.T."/>
            <person name="Koren S."/>
            <person name="Bechman K.B."/>
            <person name="Herman A."/>
            <person name="Abrahante J.E."/>
            <person name="Garbe J."/>
        </authorList>
    </citation>
    <scope>NUCLEOTIDE SEQUENCE</scope>
    <source>
        <strain evidence="1">Duluth1</strain>
        <tissue evidence="1">Whole animal</tissue>
    </source>
</reference>
<evidence type="ECO:0008006" key="3">
    <source>
        <dbReference type="Google" id="ProtNLM"/>
    </source>
</evidence>
<evidence type="ECO:0000313" key="1">
    <source>
        <dbReference type="EMBL" id="KAH3710694.1"/>
    </source>
</evidence>
<evidence type="ECO:0000313" key="2">
    <source>
        <dbReference type="Proteomes" id="UP000828390"/>
    </source>
</evidence>
<accession>A0A9D3Z2Q8</accession>